<dbReference type="EMBL" id="CAACYJ010000007">
    <property type="protein sequence ID" value="VFB18067.1"/>
    <property type="molecule type" value="Genomic_DNA"/>
</dbReference>
<name>A0A449IF00_PSEFR</name>
<reference evidence="1 2" key="1">
    <citation type="submission" date="2019-02" db="EMBL/GenBank/DDBJ databases">
        <authorList>
            <consortium name="Pathogen Informatics"/>
        </authorList>
    </citation>
    <scope>NUCLEOTIDE SEQUENCE [LARGE SCALE GENOMIC DNA]</scope>
    <source>
        <strain evidence="1 2">3012STDY7103891</strain>
    </source>
</reference>
<evidence type="ECO:0000313" key="2">
    <source>
        <dbReference type="Proteomes" id="UP000330809"/>
    </source>
</evidence>
<gene>
    <name evidence="1" type="ORF">NCTC10754_00603</name>
</gene>
<dbReference type="Proteomes" id="UP000330809">
    <property type="component" value="Unassembled WGS sequence"/>
</dbReference>
<dbReference type="AlphaFoldDB" id="A0A449IF00"/>
<accession>A0A449IF00</accession>
<proteinExistence type="predicted"/>
<evidence type="ECO:0000313" key="1">
    <source>
        <dbReference type="EMBL" id="VFB18067.1"/>
    </source>
</evidence>
<sequence length="37" mass="4185">MSKVRIKTAAQWLVELLARAALRAALHWVLNLLKQDG</sequence>
<protein>
    <submittedName>
        <fullName evidence="1">Uncharacterized protein</fullName>
    </submittedName>
</protein>
<organism evidence="1 2">
    <name type="scientific">Pseudomonas fragi</name>
    <dbReference type="NCBI Taxonomy" id="296"/>
    <lineage>
        <taxon>Bacteria</taxon>
        <taxon>Pseudomonadati</taxon>
        <taxon>Pseudomonadota</taxon>
        <taxon>Gammaproteobacteria</taxon>
        <taxon>Pseudomonadales</taxon>
        <taxon>Pseudomonadaceae</taxon>
        <taxon>Pseudomonas</taxon>
    </lineage>
</organism>